<dbReference type="CDD" id="cd04869">
    <property type="entry name" value="ACT_GcvR_2"/>
    <property type="match status" value="1"/>
</dbReference>
<dbReference type="Gene3D" id="3.30.70.260">
    <property type="match status" value="2"/>
</dbReference>
<organism evidence="3 4">
    <name type="scientific">SAR92 clade bacterium H455</name>
    <dbReference type="NCBI Taxonomy" id="2974818"/>
    <lineage>
        <taxon>Bacteria</taxon>
        <taxon>Pseudomonadati</taxon>
        <taxon>Pseudomonadota</taxon>
        <taxon>Gammaproteobacteria</taxon>
        <taxon>Cellvibrionales</taxon>
        <taxon>Porticoccaceae</taxon>
        <taxon>SAR92 clade</taxon>
    </lineage>
</organism>
<accession>A0ABY5TPB4</accession>
<dbReference type="InterPro" id="IPR016867">
    <property type="entry name" value="GcvR"/>
</dbReference>
<proteinExistence type="predicted"/>
<dbReference type="Pfam" id="PF13740">
    <property type="entry name" value="ACT_6"/>
    <property type="match status" value="1"/>
</dbReference>
<dbReference type="Proteomes" id="UP001059934">
    <property type="component" value="Chromosome"/>
</dbReference>
<keyword evidence="1" id="KW-0804">Transcription</keyword>
<dbReference type="InterPro" id="IPR050990">
    <property type="entry name" value="UPF0237/GcvR_regulator"/>
</dbReference>
<dbReference type="PROSITE" id="PS51671">
    <property type="entry name" value="ACT"/>
    <property type="match status" value="1"/>
</dbReference>
<sequence length="170" mass="18306">MTDYLVLTVIADDREGIVEQISQTIIQHGGNWMESSMARLAGKFAGILMVEVEPAQHADLEQALAALSAHGIKIIVEQSAPSQEKDADVSCIEIVANDRPGIVGEISTLLASHNVSLISLETFCESTPMSAGMMFYAHTYLQLPEGMTGEQLTAILESLSDDLMVEIVDA</sequence>
<comment type="subcellular location">
    <subcellularLocation>
        <location evidence="1">Cytoplasm</location>
    </subcellularLocation>
</comment>
<name>A0ABY5TPB4_9GAMM</name>
<protein>
    <recommendedName>
        <fullName evidence="1">Glycine cleavage system transcriptional repressor</fullName>
    </recommendedName>
</protein>
<dbReference type="PANTHER" id="PTHR34875">
    <property type="entry name" value="UPF0237 PROTEIN MJ1558"/>
    <property type="match status" value="1"/>
</dbReference>
<gene>
    <name evidence="3" type="ORF">NYF23_03485</name>
</gene>
<dbReference type="PANTHER" id="PTHR34875:SF6">
    <property type="entry name" value="UPF0237 PROTEIN MJ1558"/>
    <property type="match status" value="1"/>
</dbReference>
<dbReference type="Pfam" id="PF01842">
    <property type="entry name" value="ACT"/>
    <property type="match status" value="1"/>
</dbReference>
<evidence type="ECO:0000313" key="4">
    <source>
        <dbReference type="Proteomes" id="UP001059934"/>
    </source>
</evidence>
<reference evidence="3" key="1">
    <citation type="submission" date="2022-08" db="EMBL/GenBank/DDBJ databases">
        <title>Catabolic pathway analysis in culturable SAR92 clade bacteria reveals their overlooked roles in DMSP degradation in coastal seas.</title>
        <authorList>
            <person name="He X."/>
            <person name="Zhang X."/>
            <person name="Zhang Y."/>
        </authorList>
    </citation>
    <scope>NUCLEOTIDE SEQUENCE</scope>
    <source>
        <strain evidence="3">H455</strain>
    </source>
</reference>
<evidence type="ECO:0000259" key="2">
    <source>
        <dbReference type="PROSITE" id="PS51671"/>
    </source>
</evidence>
<dbReference type="InterPro" id="IPR002912">
    <property type="entry name" value="ACT_dom"/>
</dbReference>
<dbReference type="EMBL" id="CP103416">
    <property type="protein sequence ID" value="UVW35682.1"/>
    <property type="molecule type" value="Genomic_DNA"/>
</dbReference>
<dbReference type="InterPro" id="IPR045865">
    <property type="entry name" value="ACT-like_dom_sf"/>
</dbReference>
<keyword evidence="1" id="KW-0963">Cytoplasm</keyword>
<evidence type="ECO:0000313" key="3">
    <source>
        <dbReference type="EMBL" id="UVW35682.1"/>
    </source>
</evidence>
<dbReference type="PIRSF" id="PIRSF028103">
    <property type="entry name" value="GcvR"/>
    <property type="match status" value="1"/>
</dbReference>
<keyword evidence="1" id="KW-0678">Repressor</keyword>
<dbReference type="SUPFAM" id="SSF55021">
    <property type="entry name" value="ACT-like"/>
    <property type="match status" value="2"/>
</dbReference>
<keyword evidence="4" id="KW-1185">Reference proteome</keyword>
<feature type="domain" description="ACT" evidence="2">
    <location>
        <begin position="91"/>
        <end position="170"/>
    </location>
</feature>
<evidence type="ECO:0000256" key="1">
    <source>
        <dbReference type="PIRNR" id="PIRNR028103"/>
    </source>
</evidence>